<organism evidence="1 2">
    <name type="scientific">Lentinus brumalis</name>
    <dbReference type="NCBI Taxonomy" id="2498619"/>
    <lineage>
        <taxon>Eukaryota</taxon>
        <taxon>Fungi</taxon>
        <taxon>Dikarya</taxon>
        <taxon>Basidiomycota</taxon>
        <taxon>Agaricomycotina</taxon>
        <taxon>Agaricomycetes</taxon>
        <taxon>Polyporales</taxon>
        <taxon>Polyporaceae</taxon>
        <taxon>Lentinus</taxon>
    </lineage>
</organism>
<gene>
    <name evidence="1" type="ORF">OH76DRAFT_1491098</name>
</gene>
<reference evidence="1 2" key="1">
    <citation type="journal article" date="2018" name="Biotechnol. Biofuels">
        <title>Integrative visual omics of the white-rot fungus Polyporus brumalis exposes the biotechnological potential of its oxidative enzymes for delignifying raw plant biomass.</title>
        <authorList>
            <person name="Miyauchi S."/>
            <person name="Rancon A."/>
            <person name="Drula E."/>
            <person name="Hage H."/>
            <person name="Chaduli D."/>
            <person name="Favel A."/>
            <person name="Grisel S."/>
            <person name="Henrissat B."/>
            <person name="Herpoel-Gimbert I."/>
            <person name="Ruiz-Duenas F.J."/>
            <person name="Chevret D."/>
            <person name="Hainaut M."/>
            <person name="Lin J."/>
            <person name="Wang M."/>
            <person name="Pangilinan J."/>
            <person name="Lipzen A."/>
            <person name="Lesage-Meessen L."/>
            <person name="Navarro D."/>
            <person name="Riley R."/>
            <person name="Grigoriev I.V."/>
            <person name="Zhou S."/>
            <person name="Raouche S."/>
            <person name="Rosso M.N."/>
        </authorList>
    </citation>
    <scope>NUCLEOTIDE SEQUENCE [LARGE SCALE GENOMIC DNA]</scope>
    <source>
        <strain evidence="1 2">BRFM 1820</strain>
    </source>
</reference>
<dbReference type="OrthoDB" id="7788762at2759"/>
<dbReference type="Proteomes" id="UP000256964">
    <property type="component" value="Unassembled WGS sequence"/>
</dbReference>
<evidence type="ECO:0000313" key="2">
    <source>
        <dbReference type="Proteomes" id="UP000256964"/>
    </source>
</evidence>
<protein>
    <submittedName>
        <fullName evidence="1">Uncharacterized protein</fullName>
    </submittedName>
</protein>
<proteinExistence type="predicted"/>
<dbReference type="EMBL" id="KZ857821">
    <property type="protein sequence ID" value="RDX39486.1"/>
    <property type="molecule type" value="Genomic_DNA"/>
</dbReference>
<keyword evidence="2" id="KW-1185">Reference proteome</keyword>
<dbReference type="AlphaFoldDB" id="A0A371CGS8"/>
<name>A0A371CGS8_9APHY</name>
<sequence>MHDIVVSMDKELESVRDKFMLLDDIDAWSTVLSSRVRCRFDLFCNTVSYELERNHAMLLEIYDGDLLGQLEASVVSTQQRYSKLDQDLWPKFKFQYDIYLLHLENADREDMRKALPNLKRECEDDLPVRVSAMTAEYALWNQSFRLVLTEGGIEKCMEELTYRRMWITGMFPSDIQCVVQELKRLFDERRVLLQTCDQLWNDNLGDWFARTGNCLPVEEFFTELTRYADICRQLVAQSRSQQELLGQLRTSMATTDTFCTMVNHRNRQSSDGVHIKDIRESFKHYDRI</sequence>
<evidence type="ECO:0000313" key="1">
    <source>
        <dbReference type="EMBL" id="RDX39486.1"/>
    </source>
</evidence>
<accession>A0A371CGS8</accession>